<reference evidence="3 4" key="1">
    <citation type="submission" date="2019-08" db="EMBL/GenBank/DDBJ databases">
        <title>Draft genome sequence of Ulvibacter marinus type strain NBRC 109484.</title>
        <authorList>
            <person name="Kawano K."/>
            <person name="Ushijima N."/>
            <person name="Kihara M."/>
            <person name="Itoh H."/>
        </authorList>
    </citation>
    <scope>NUCLEOTIDE SEQUENCE [LARGE SCALE GENOMIC DNA]</scope>
    <source>
        <strain evidence="3 4">NBRC 109484</strain>
    </source>
</reference>
<dbReference type="Pfam" id="PF03548">
    <property type="entry name" value="LolA"/>
    <property type="match status" value="1"/>
</dbReference>
<name>A0A5J4IYZ6_9FLAO</name>
<evidence type="ECO:0000256" key="1">
    <source>
        <dbReference type="ARBA" id="ARBA00022729"/>
    </source>
</evidence>
<dbReference type="Proteomes" id="UP000326509">
    <property type="component" value="Unassembled WGS sequence"/>
</dbReference>
<dbReference type="InterPro" id="IPR029046">
    <property type="entry name" value="LolA/LolB/LppX"/>
</dbReference>
<feature type="chain" id="PRO_5023901871" evidence="2">
    <location>
        <begin position="27"/>
        <end position="220"/>
    </location>
</feature>
<dbReference type="PANTHER" id="PTHR35869">
    <property type="entry name" value="OUTER-MEMBRANE LIPOPROTEIN CARRIER PROTEIN"/>
    <property type="match status" value="1"/>
</dbReference>
<dbReference type="PANTHER" id="PTHR35869:SF1">
    <property type="entry name" value="OUTER-MEMBRANE LIPOPROTEIN CARRIER PROTEIN"/>
    <property type="match status" value="1"/>
</dbReference>
<dbReference type="SUPFAM" id="SSF89392">
    <property type="entry name" value="Prokaryotic lipoproteins and lipoprotein localization factors"/>
    <property type="match status" value="1"/>
</dbReference>
<dbReference type="CDD" id="cd16325">
    <property type="entry name" value="LolA"/>
    <property type="match status" value="1"/>
</dbReference>
<proteinExistence type="predicted"/>
<evidence type="ECO:0000313" key="4">
    <source>
        <dbReference type="Proteomes" id="UP000326509"/>
    </source>
</evidence>
<dbReference type="InterPro" id="IPR004564">
    <property type="entry name" value="OM_lipoprot_carrier_LolA-like"/>
</dbReference>
<evidence type="ECO:0000313" key="3">
    <source>
        <dbReference type="EMBL" id="GER60196.1"/>
    </source>
</evidence>
<protein>
    <submittedName>
        <fullName evidence="3">Membrane protein</fullName>
    </submittedName>
</protein>
<dbReference type="RefSeq" id="WP_235904702.1">
    <property type="nucleotide sequence ID" value="NZ_BKCG01000006.1"/>
</dbReference>
<dbReference type="EMBL" id="BKCG01000006">
    <property type="protein sequence ID" value="GER60196.1"/>
    <property type="molecule type" value="Genomic_DNA"/>
</dbReference>
<keyword evidence="1 2" id="KW-0732">Signal</keyword>
<feature type="signal peptide" evidence="2">
    <location>
        <begin position="1"/>
        <end position="26"/>
    </location>
</feature>
<comment type="caution">
    <text evidence="3">The sequence shown here is derived from an EMBL/GenBank/DDBJ whole genome shotgun (WGS) entry which is preliminary data.</text>
</comment>
<dbReference type="AlphaFoldDB" id="A0A5J4IYZ6"/>
<gene>
    <name evidence="3" type="primary">lolA</name>
    <name evidence="3" type="ORF">ULMA_23040</name>
</gene>
<organism evidence="3 4">
    <name type="scientific">Patiriisocius marinus</name>
    <dbReference type="NCBI Taxonomy" id="1397112"/>
    <lineage>
        <taxon>Bacteria</taxon>
        <taxon>Pseudomonadati</taxon>
        <taxon>Bacteroidota</taxon>
        <taxon>Flavobacteriia</taxon>
        <taxon>Flavobacteriales</taxon>
        <taxon>Flavobacteriaceae</taxon>
        <taxon>Patiriisocius</taxon>
    </lineage>
</organism>
<dbReference type="Gene3D" id="2.50.20.10">
    <property type="entry name" value="Lipoprotein localisation LolA/LolB/LppX"/>
    <property type="match status" value="1"/>
</dbReference>
<evidence type="ECO:0000256" key="2">
    <source>
        <dbReference type="SAM" id="SignalP"/>
    </source>
</evidence>
<sequence>MKVTIKMVQKLMIIAVVLFTTVAATAQDANSLLKEVSAKVRSYDNIAIDFKYNLNNKKEGVNQDTRGDVALQGENYVLNMLGTTRIFDGAKIYTIVPEDEEVTISKFNAKDDKDITPSKMLTFYESGYNAKLDIVQNVNGRKIQYVKLSPIDTNAEIKDILLGIDKQTNHIYKVIQTDSKGTKYTITVQSFKTNQPISKTLFTFDEAKYTNDGYYINKLD</sequence>
<accession>A0A5J4IYZ6</accession>
<keyword evidence="4" id="KW-1185">Reference proteome</keyword>